<evidence type="ECO:0000313" key="16">
    <source>
        <dbReference type="Proteomes" id="UP001392437"/>
    </source>
</evidence>
<keyword evidence="8" id="KW-0406">Ion transport</keyword>
<feature type="transmembrane region" description="Helical" evidence="13">
    <location>
        <begin position="89"/>
        <end position="108"/>
    </location>
</feature>
<evidence type="ECO:0000256" key="4">
    <source>
        <dbReference type="ARBA" id="ARBA00022448"/>
    </source>
</evidence>
<dbReference type="SUPFAM" id="SSF103473">
    <property type="entry name" value="MFS general substrate transporter"/>
    <property type="match status" value="1"/>
</dbReference>
<dbReference type="Pfam" id="PF05631">
    <property type="entry name" value="MFS_5"/>
    <property type="match status" value="1"/>
</dbReference>
<evidence type="ECO:0000256" key="14">
    <source>
        <dbReference type="SAM" id="SignalP"/>
    </source>
</evidence>
<dbReference type="EMBL" id="JAQQWP010000009">
    <property type="protein sequence ID" value="KAK8100691.1"/>
    <property type="molecule type" value="Genomic_DNA"/>
</dbReference>
<evidence type="ECO:0000313" key="15">
    <source>
        <dbReference type="EMBL" id="KAK8100691.1"/>
    </source>
</evidence>
<dbReference type="GO" id="GO:0015098">
    <property type="term" value="F:molybdate ion transmembrane transporter activity"/>
    <property type="evidence" value="ECO:0007669"/>
    <property type="project" value="InterPro"/>
</dbReference>
<dbReference type="GO" id="GO:0005886">
    <property type="term" value="C:plasma membrane"/>
    <property type="evidence" value="ECO:0007669"/>
    <property type="project" value="UniProtKB-SubCell"/>
</dbReference>
<comment type="subcellular location">
    <subcellularLocation>
        <location evidence="2">Cell membrane</location>
        <topology evidence="2">Multi-pass membrane protein</topology>
    </subcellularLocation>
</comment>
<gene>
    <name evidence="15" type="ORF">PG999_011065</name>
</gene>
<keyword evidence="5" id="KW-1003">Cell membrane</keyword>
<evidence type="ECO:0000256" key="1">
    <source>
        <dbReference type="ARBA" id="ARBA00003019"/>
    </source>
</evidence>
<feature type="transmembrane region" description="Helical" evidence="13">
    <location>
        <begin position="312"/>
        <end position="335"/>
    </location>
</feature>
<proteinExistence type="predicted"/>
<name>A0AAW0QG47_9PEZI</name>
<evidence type="ECO:0000256" key="11">
    <source>
        <dbReference type="ARBA" id="ARBA00032555"/>
    </source>
</evidence>
<keyword evidence="7 13" id="KW-1133">Transmembrane helix</keyword>
<evidence type="ECO:0000256" key="3">
    <source>
        <dbReference type="ARBA" id="ARBA00021242"/>
    </source>
</evidence>
<feature type="region of interest" description="Disordered" evidence="12">
    <location>
        <begin position="243"/>
        <end position="268"/>
    </location>
</feature>
<evidence type="ECO:0000256" key="10">
    <source>
        <dbReference type="ARBA" id="ARBA00030646"/>
    </source>
</evidence>
<feature type="compositionally biased region" description="Basic and acidic residues" evidence="12">
    <location>
        <begin position="243"/>
        <end position="258"/>
    </location>
</feature>
<reference evidence="15 16" key="1">
    <citation type="submission" date="2023-01" db="EMBL/GenBank/DDBJ databases">
        <title>Analysis of 21 Apiospora genomes using comparative genomics revels a genus with tremendous synthesis potential of carbohydrate active enzymes and secondary metabolites.</title>
        <authorList>
            <person name="Sorensen T."/>
        </authorList>
    </citation>
    <scope>NUCLEOTIDE SEQUENCE [LARGE SCALE GENOMIC DNA]</scope>
    <source>
        <strain evidence="15 16">CBS 117206</strain>
    </source>
</reference>
<feature type="region of interest" description="Disordered" evidence="12">
    <location>
        <begin position="28"/>
        <end position="50"/>
    </location>
</feature>
<dbReference type="GO" id="GO:0006811">
    <property type="term" value="P:monoatomic ion transport"/>
    <property type="evidence" value="ECO:0007669"/>
    <property type="project" value="UniProtKB-KW"/>
</dbReference>
<evidence type="ECO:0000256" key="13">
    <source>
        <dbReference type="SAM" id="Phobius"/>
    </source>
</evidence>
<dbReference type="Gene3D" id="1.20.1250.20">
    <property type="entry name" value="MFS general substrate transporter like domains"/>
    <property type="match status" value="1"/>
</dbReference>
<feature type="transmembrane region" description="Helical" evidence="13">
    <location>
        <begin position="402"/>
        <end position="421"/>
    </location>
</feature>
<feature type="transmembrane region" description="Helical" evidence="13">
    <location>
        <begin position="427"/>
        <end position="448"/>
    </location>
</feature>
<keyword evidence="16" id="KW-1185">Reference proteome</keyword>
<evidence type="ECO:0000256" key="12">
    <source>
        <dbReference type="SAM" id="MobiDB-lite"/>
    </source>
</evidence>
<dbReference type="Proteomes" id="UP001392437">
    <property type="component" value="Unassembled WGS sequence"/>
</dbReference>
<dbReference type="PANTHER" id="PTHR23516:SF1">
    <property type="entry name" value="MOLYBDATE-ANION TRANSPORTER"/>
    <property type="match status" value="1"/>
</dbReference>
<feature type="transmembrane region" description="Helical" evidence="13">
    <location>
        <begin position="370"/>
        <end position="390"/>
    </location>
</feature>
<feature type="signal peptide" evidence="14">
    <location>
        <begin position="1"/>
        <end position="26"/>
    </location>
</feature>
<organism evidence="15 16">
    <name type="scientific">Apiospora kogelbergensis</name>
    <dbReference type="NCBI Taxonomy" id="1337665"/>
    <lineage>
        <taxon>Eukaryota</taxon>
        <taxon>Fungi</taxon>
        <taxon>Dikarya</taxon>
        <taxon>Ascomycota</taxon>
        <taxon>Pezizomycotina</taxon>
        <taxon>Sordariomycetes</taxon>
        <taxon>Xylariomycetidae</taxon>
        <taxon>Amphisphaeriales</taxon>
        <taxon>Apiosporaceae</taxon>
        <taxon>Apiospora</taxon>
    </lineage>
</organism>
<evidence type="ECO:0000256" key="8">
    <source>
        <dbReference type="ARBA" id="ARBA00023065"/>
    </source>
</evidence>
<evidence type="ECO:0000256" key="2">
    <source>
        <dbReference type="ARBA" id="ARBA00004651"/>
    </source>
</evidence>
<accession>A0AAW0QG47</accession>
<evidence type="ECO:0000256" key="9">
    <source>
        <dbReference type="ARBA" id="ARBA00023136"/>
    </source>
</evidence>
<keyword evidence="14" id="KW-0732">Signal</keyword>
<keyword evidence="6 13" id="KW-0812">Transmembrane</keyword>
<feature type="transmembrane region" description="Helical" evidence="13">
    <location>
        <begin position="342"/>
        <end position="358"/>
    </location>
</feature>
<feature type="chain" id="PRO_5043474756" description="Molybdate-anion transporter" evidence="14">
    <location>
        <begin position="27"/>
        <end position="456"/>
    </location>
</feature>
<sequence length="456" mass="50593">MVYYQYNFAWLAATCLALLVSQPTRASELQKKNDNGTSDNAKPAESPDTKHPQRDFYWAYALAMGADWLQGPYLYSLYQDEHGLSPGHVSSLFTTGFVSGAASGFFVGSLADKYGRKMSCVLFCVLYALSCFLTMVPVLPLLFLGRALGGVSTSILFSSFDSWMVTDFKKRKLVDKGCDLSRTYGTMGTINSLAAMASGVVSEGLVRFTGTKKSPFVASAVLLWMAMQTLWCWDENYGHTTEEKANNKKKNDDAKNDETPPPSQPSLSSVLKRPAVLALVFATTMFEGSMYLFVFCWVPALQAVQKTEGELPYGLIFSSYMACVMAASLTFNLVMQRRLLKYSRLLVGLLVMANFVFVKLCGPRDESVTFWLFCLFEACVGFYWPCIGYLKGRMIDDGNRAKVYSMMRIPLNVFVVVSLMLTRQNDGFMRVFSICSVCLTAAFGAVWASTLTEAVP</sequence>
<dbReference type="PANTHER" id="PTHR23516">
    <property type="entry name" value="SAM (S-ADENOSYL METHIONINE) TRANSPORTER"/>
    <property type="match status" value="1"/>
</dbReference>
<keyword evidence="4" id="KW-0813">Transport</keyword>
<evidence type="ECO:0000256" key="6">
    <source>
        <dbReference type="ARBA" id="ARBA00022692"/>
    </source>
</evidence>
<dbReference type="InterPro" id="IPR008509">
    <property type="entry name" value="MOT2/MFSD5"/>
</dbReference>
<protein>
    <recommendedName>
        <fullName evidence="3">Molybdate-anion transporter</fullName>
    </recommendedName>
    <alternativeName>
        <fullName evidence="10">Major facilitator superfamily domain-containing protein 5</fullName>
    </alternativeName>
    <alternativeName>
        <fullName evidence="11">Molybdate transporter 2 homolog</fullName>
    </alternativeName>
</protein>
<evidence type="ECO:0000256" key="5">
    <source>
        <dbReference type="ARBA" id="ARBA00022475"/>
    </source>
</evidence>
<feature type="transmembrane region" description="Helical" evidence="13">
    <location>
        <begin position="276"/>
        <end position="300"/>
    </location>
</feature>
<keyword evidence="9 13" id="KW-0472">Membrane</keyword>
<comment type="caution">
    <text evidence="15">The sequence shown here is derived from an EMBL/GenBank/DDBJ whole genome shotgun (WGS) entry which is preliminary data.</text>
</comment>
<dbReference type="InterPro" id="IPR036259">
    <property type="entry name" value="MFS_trans_sf"/>
</dbReference>
<feature type="transmembrane region" description="Helical" evidence="13">
    <location>
        <begin position="120"/>
        <end position="141"/>
    </location>
</feature>
<evidence type="ECO:0000256" key="7">
    <source>
        <dbReference type="ARBA" id="ARBA00022989"/>
    </source>
</evidence>
<dbReference type="AlphaFoldDB" id="A0AAW0QG47"/>
<comment type="function">
    <text evidence="1">Mediates high-affinity intracellular uptake of the rare oligo-element molybdenum.</text>
</comment>